<dbReference type="SMART" id="SM00327">
    <property type="entry name" value="VWA"/>
    <property type="match status" value="1"/>
</dbReference>
<dbReference type="InterPro" id="IPR021908">
    <property type="entry name" value="YfbK_C"/>
</dbReference>
<dbReference type="CDD" id="cd01465">
    <property type="entry name" value="vWA_subgroup"/>
    <property type="match status" value="1"/>
</dbReference>
<dbReference type="PANTHER" id="PTHR10579">
    <property type="entry name" value="CALCIUM-ACTIVATED CHLORIDE CHANNEL REGULATOR"/>
    <property type="match status" value="1"/>
</dbReference>
<sequence length="628" mass="68727">MKKILSSLSVLVFLMLYAFIGARVYTISGTIRSAADGLPVPGVSVKVKNTNISATSAIDGKFTIKVPEKKSVLVFACIGFKKREVALSGGKKMDITLEVNNDQLNEVVILGHGTQKKSLITGSGSSPIMIRGASSGMTIRGIARDEDYNTESYAAINENRFMGAKENPLSTFGIDVDGASYSNIRRFINEGKLPPVDAVRIEEMINYFDYLYPQPTGDYPFSVNTEISTAPWNSNHRLLRIGLQGKKTDTKELPPSNLVFLIDVSGSMFSYNKLPLVKASLKMLVDQLRKTDKVAIVTYAGHAGEVLPSTQGDKKLTIKNAIDQLAASGSTAGGEGIKAAYAIAEKNFIKEGTNRVILATDGDFNVGVSSDGEMQRLIEEKRESGVFLSVLGYGMGNYKDSKMETLADKGNGNYAYIDNISEARRVLVKEFGGTLFTIAKDVKLQIEFNPSKVQAYRLIGYENRLLNKEDFNNDQKDAGDLGAGHRVTALYEIIPAGVKSKFTDSVDKLKYQKNEAPNLSSNGDELLTIKLRYKKPDEDRSRLIEKPVVDRKTPWSATSDDFRFASAVAGYGMLLRKSEFSQQATFANLAEIAQSALGKDPEGYRAEFLRIVKSSALVAKDLLSATEN</sequence>
<dbReference type="PANTHER" id="PTHR10579:SF43">
    <property type="entry name" value="ZINC FINGER (C3HC4-TYPE RING FINGER) FAMILY PROTEIN"/>
    <property type="match status" value="1"/>
</dbReference>
<dbReference type="Pfam" id="PF12450">
    <property type="entry name" value="vWF_A"/>
    <property type="match status" value="1"/>
</dbReference>
<feature type="domain" description="VWFA" evidence="1">
    <location>
        <begin position="257"/>
        <end position="435"/>
    </location>
</feature>
<dbReference type="AlphaFoldDB" id="A0A4Q0MER5"/>
<dbReference type="Proteomes" id="UP000290848">
    <property type="component" value="Unassembled WGS sequence"/>
</dbReference>
<reference evidence="2 3" key="1">
    <citation type="submission" date="2018-12" db="EMBL/GenBank/DDBJ databases">
        <title>The Draft Genome Sequence of the Soil Bacterium Pedobacter tournemirensis R1.</title>
        <authorList>
            <person name="He J."/>
        </authorList>
    </citation>
    <scope>NUCLEOTIDE SEQUENCE [LARGE SCALE GENOMIC DNA]</scope>
    <source>
        <strain evidence="2 3">R1</strain>
    </source>
</reference>
<dbReference type="InterPro" id="IPR051266">
    <property type="entry name" value="CLCR"/>
</dbReference>
<dbReference type="InterPro" id="IPR022156">
    <property type="entry name" value="Uncharacterised_YfbK_N"/>
</dbReference>
<evidence type="ECO:0000259" key="1">
    <source>
        <dbReference type="PROSITE" id="PS50234"/>
    </source>
</evidence>
<dbReference type="Pfam" id="PF00092">
    <property type="entry name" value="VWA"/>
    <property type="match status" value="1"/>
</dbReference>
<dbReference type="InterPro" id="IPR008969">
    <property type="entry name" value="CarboxyPept-like_regulatory"/>
</dbReference>
<organism evidence="2 3">
    <name type="scientific">Arcticibacter tournemirensis</name>
    <dbReference type="NCBI Taxonomy" id="699437"/>
    <lineage>
        <taxon>Bacteria</taxon>
        <taxon>Pseudomonadati</taxon>
        <taxon>Bacteroidota</taxon>
        <taxon>Sphingobacteriia</taxon>
        <taxon>Sphingobacteriales</taxon>
        <taxon>Sphingobacteriaceae</taxon>
        <taxon>Arcticibacter</taxon>
    </lineage>
</organism>
<dbReference type="Gene3D" id="3.40.50.410">
    <property type="entry name" value="von Willebrand factor, type A domain"/>
    <property type="match status" value="1"/>
</dbReference>
<dbReference type="Pfam" id="PF13715">
    <property type="entry name" value="CarbopepD_reg_2"/>
    <property type="match status" value="1"/>
</dbReference>
<dbReference type="InterPro" id="IPR036465">
    <property type="entry name" value="vWFA_dom_sf"/>
</dbReference>
<dbReference type="EMBL" id="RXOC01000002">
    <property type="protein sequence ID" value="RXF71775.1"/>
    <property type="molecule type" value="Genomic_DNA"/>
</dbReference>
<evidence type="ECO:0000313" key="2">
    <source>
        <dbReference type="EMBL" id="RXF71775.1"/>
    </source>
</evidence>
<dbReference type="InterPro" id="IPR002035">
    <property type="entry name" value="VWF_A"/>
</dbReference>
<evidence type="ECO:0000313" key="3">
    <source>
        <dbReference type="Proteomes" id="UP000290848"/>
    </source>
</evidence>
<comment type="caution">
    <text evidence="2">The sequence shown here is derived from an EMBL/GenBank/DDBJ whole genome shotgun (WGS) entry which is preliminary data.</text>
</comment>
<dbReference type="SUPFAM" id="SSF53300">
    <property type="entry name" value="vWA-like"/>
    <property type="match status" value="1"/>
</dbReference>
<proteinExistence type="predicted"/>
<protein>
    <submittedName>
        <fullName evidence="2">DUF3520 domain-containing protein</fullName>
    </submittedName>
</protein>
<dbReference type="Gene3D" id="2.60.40.1120">
    <property type="entry name" value="Carboxypeptidase-like, regulatory domain"/>
    <property type="match status" value="1"/>
</dbReference>
<dbReference type="SUPFAM" id="SSF49464">
    <property type="entry name" value="Carboxypeptidase regulatory domain-like"/>
    <property type="match status" value="1"/>
</dbReference>
<gene>
    <name evidence="2" type="ORF">EKH83_03545</name>
</gene>
<dbReference type="Pfam" id="PF12034">
    <property type="entry name" value="YfbK_C"/>
    <property type="match status" value="1"/>
</dbReference>
<dbReference type="PROSITE" id="PS50234">
    <property type="entry name" value="VWFA"/>
    <property type="match status" value="1"/>
</dbReference>
<name>A0A4Q0MER5_9SPHI</name>
<accession>A0A4Q0MER5</accession>
<dbReference type="RefSeq" id="WP_128768023.1">
    <property type="nucleotide sequence ID" value="NZ_RXOC01000002.1"/>
</dbReference>